<accession>A0A841H1H0</accession>
<name>A0A841H1H0_9BACT</name>
<dbReference type="Proteomes" id="UP000582837">
    <property type="component" value="Unassembled WGS sequence"/>
</dbReference>
<evidence type="ECO:0000256" key="2">
    <source>
        <dbReference type="ARBA" id="ARBA00022741"/>
    </source>
</evidence>
<evidence type="ECO:0000313" key="7">
    <source>
        <dbReference type="Proteomes" id="UP000582837"/>
    </source>
</evidence>
<dbReference type="GO" id="GO:0016887">
    <property type="term" value="F:ATP hydrolysis activity"/>
    <property type="evidence" value="ECO:0007669"/>
    <property type="project" value="InterPro"/>
</dbReference>
<dbReference type="PANTHER" id="PTHR43023:SF6">
    <property type="entry name" value="INTERMEMBRANE PHOSPHOLIPID TRANSPORT SYSTEM ATP-BINDING PROTEIN MLAF"/>
    <property type="match status" value="1"/>
</dbReference>
<dbReference type="PROSITE" id="PS50893">
    <property type="entry name" value="ABC_TRANSPORTER_2"/>
    <property type="match status" value="1"/>
</dbReference>
<dbReference type="RefSeq" id="WP_205761603.1">
    <property type="nucleotide sequence ID" value="NZ_JABDTL010000001.1"/>
</dbReference>
<evidence type="ECO:0000313" key="6">
    <source>
        <dbReference type="EMBL" id="MBB6071843.1"/>
    </source>
</evidence>
<dbReference type="CDD" id="cd03261">
    <property type="entry name" value="ABC_Org_Solvent_Resistant"/>
    <property type="match status" value="1"/>
</dbReference>
<evidence type="ECO:0000256" key="3">
    <source>
        <dbReference type="ARBA" id="ARBA00022840"/>
    </source>
</evidence>
<dbReference type="PROSITE" id="PS00211">
    <property type="entry name" value="ABC_TRANSPORTER_1"/>
    <property type="match status" value="1"/>
</dbReference>
<evidence type="ECO:0000259" key="5">
    <source>
        <dbReference type="PROSITE" id="PS50893"/>
    </source>
</evidence>
<dbReference type="Gene3D" id="3.40.50.300">
    <property type="entry name" value="P-loop containing nucleotide triphosphate hydrolases"/>
    <property type="match status" value="1"/>
</dbReference>
<sequence>MSIELIDVHKSFGPKQILRGLNLEVKEGQTVSLVGFSGAGKSLTLKHIAGLMTPDRGTIKVDGQNIPTLSRQDLYKLRLDIGYVFQFAALFDSMTIAENLSMGLIKKGGMSASEIRDRVAESLDRVGLSGFQDRYPSEMSGGQQKRAGLARAVAYRPKYLLYDEPTSGLDPVTTEVIDRLILKMKEDLGVTSLVITHDMKSAYNISDRIAMLFEGRVVEEGTPEEFQRSRHPLVRGFVEGRPEVIEEAQRQMAEEAANGGDGHRGHGSQGRHA</sequence>
<dbReference type="InterPro" id="IPR003439">
    <property type="entry name" value="ABC_transporter-like_ATP-bd"/>
</dbReference>
<dbReference type="PANTHER" id="PTHR43023">
    <property type="entry name" value="PROTEIN TRIGALACTOSYLDIACYLGLYCEROL 3, CHLOROPLASTIC"/>
    <property type="match status" value="1"/>
</dbReference>
<organism evidence="6 7">
    <name type="scientific">Longimicrobium terrae</name>
    <dbReference type="NCBI Taxonomy" id="1639882"/>
    <lineage>
        <taxon>Bacteria</taxon>
        <taxon>Pseudomonadati</taxon>
        <taxon>Gemmatimonadota</taxon>
        <taxon>Longimicrobiia</taxon>
        <taxon>Longimicrobiales</taxon>
        <taxon>Longimicrobiaceae</taxon>
        <taxon>Longimicrobium</taxon>
    </lineage>
</organism>
<keyword evidence="1" id="KW-0813">Transport</keyword>
<dbReference type="InterPro" id="IPR027417">
    <property type="entry name" value="P-loop_NTPase"/>
</dbReference>
<keyword evidence="3 6" id="KW-0067">ATP-binding</keyword>
<gene>
    <name evidence="6" type="ORF">HNQ61_003503</name>
</gene>
<feature type="domain" description="ABC transporter" evidence="5">
    <location>
        <begin position="3"/>
        <end position="239"/>
    </location>
</feature>
<protein>
    <submittedName>
        <fullName evidence="6">Phospholipid/cholesterol/gamma-HCH transport system ATP-binding protein</fullName>
    </submittedName>
</protein>
<keyword evidence="2" id="KW-0547">Nucleotide-binding</keyword>
<evidence type="ECO:0000256" key="4">
    <source>
        <dbReference type="SAM" id="MobiDB-lite"/>
    </source>
</evidence>
<dbReference type="SMART" id="SM00382">
    <property type="entry name" value="AAA"/>
    <property type="match status" value="1"/>
</dbReference>
<dbReference type="SUPFAM" id="SSF52540">
    <property type="entry name" value="P-loop containing nucleoside triphosphate hydrolases"/>
    <property type="match status" value="1"/>
</dbReference>
<dbReference type="EMBL" id="JACHIA010000011">
    <property type="protein sequence ID" value="MBB6071843.1"/>
    <property type="molecule type" value="Genomic_DNA"/>
</dbReference>
<dbReference type="GO" id="GO:0005524">
    <property type="term" value="F:ATP binding"/>
    <property type="evidence" value="ECO:0007669"/>
    <property type="project" value="UniProtKB-KW"/>
</dbReference>
<keyword evidence="7" id="KW-1185">Reference proteome</keyword>
<dbReference type="Pfam" id="PF00005">
    <property type="entry name" value="ABC_tran"/>
    <property type="match status" value="1"/>
</dbReference>
<dbReference type="AlphaFoldDB" id="A0A841H1H0"/>
<dbReference type="InterPro" id="IPR003593">
    <property type="entry name" value="AAA+_ATPase"/>
</dbReference>
<feature type="region of interest" description="Disordered" evidence="4">
    <location>
        <begin position="253"/>
        <end position="273"/>
    </location>
</feature>
<reference evidence="6 7" key="1">
    <citation type="submission" date="2020-08" db="EMBL/GenBank/DDBJ databases">
        <title>Genomic Encyclopedia of Type Strains, Phase IV (KMG-IV): sequencing the most valuable type-strain genomes for metagenomic binning, comparative biology and taxonomic classification.</title>
        <authorList>
            <person name="Goeker M."/>
        </authorList>
    </citation>
    <scope>NUCLEOTIDE SEQUENCE [LARGE SCALE GENOMIC DNA]</scope>
    <source>
        <strain evidence="6 7">DSM 29007</strain>
    </source>
</reference>
<dbReference type="InterPro" id="IPR017871">
    <property type="entry name" value="ABC_transporter-like_CS"/>
</dbReference>
<comment type="caution">
    <text evidence="6">The sequence shown here is derived from an EMBL/GenBank/DDBJ whole genome shotgun (WGS) entry which is preliminary data.</text>
</comment>
<evidence type="ECO:0000256" key="1">
    <source>
        <dbReference type="ARBA" id="ARBA00022448"/>
    </source>
</evidence>
<proteinExistence type="predicted"/>